<accession>A0AAE1EPY6</accession>
<keyword evidence="2" id="KW-1185">Reference proteome</keyword>
<proteinExistence type="predicted"/>
<evidence type="ECO:0000313" key="2">
    <source>
        <dbReference type="Proteomes" id="UP001286313"/>
    </source>
</evidence>
<sequence length="188" mass="21044">MCYFLDVVVLDLRRKDASLISVAASYGRTPTSSLSQPQTDGRFCDKERTALISVTASHERTPASSLSQPHTDGHPPHLCHNLIRTYGRFCVAAARISSLPRPSNYPSVSTIHLYQLSICTNYPPVPTIHLYQLSTCTNYLSVPTIHLYQHTHLQPINQPTFSQSVSTGVAERLEKIITYRTGKQYDLQ</sequence>
<protein>
    <submittedName>
        <fullName evidence="1">Uncharacterized protein</fullName>
    </submittedName>
</protein>
<comment type="caution">
    <text evidence="1">The sequence shown here is derived from an EMBL/GenBank/DDBJ whole genome shotgun (WGS) entry which is preliminary data.</text>
</comment>
<dbReference type="Proteomes" id="UP001286313">
    <property type="component" value="Unassembled WGS sequence"/>
</dbReference>
<evidence type="ECO:0000313" key="1">
    <source>
        <dbReference type="EMBL" id="KAK3858851.1"/>
    </source>
</evidence>
<name>A0AAE1EPY6_PETCI</name>
<dbReference type="EMBL" id="JAWQEG010005189">
    <property type="protein sequence ID" value="KAK3858851.1"/>
    <property type="molecule type" value="Genomic_DNA"/>
</dbReference>
<reference evidence="1" key="1">
    <citation type="submission" date="2023-10" db="EMBL/GenBank/DDBJ databases">
        <title>Genome assemblies of two species of porcelain crab, Petrolisthes cinctipes and Petrolisthes manimaculis (Anomura: Porcellanidae).</title>
        <authorList>
            <person name="Angst P."/>
        </authorList>
    </citation>
    <scope>NUCLEOTIDE SEQUENCE</scope>
    <source>
        <strain evidence="1">PB745_01</strain>
        <tissue evidence="1">Gill</tissue>
    </source>
</reference>
<organism evidence="1 2">
    <name type="scientific">Petrolisthes cinctipes</name>
    <name type="common">Flat porcelain crab</name>
    <dbReference type="NCBI Taxonomy" id="88211"/>
    <lineage>
        <taxon>Eukaryota</taxon>
        <taxon>Metazoa</taxon>
        <taxon>Ecdysozoa</taxon>
        <taxon>Arthropoda</taxon>
        <taxon>Crustacea</taxon>
        <taxon>Multicrustacea</taxon>
        <taxon>Malacostraca</taxon>
        <taxon>Eumalacostraca</taxon>
        <taxon>Eucarida</taxon>
        <taxon>Decapoda</taxon>
        <taxon>Pleocyemata</taxon>
        <taxon>Anomura</taxon>
        <taxon>Galatheoidea</taxon>
        <taxon>Porcellanidae</taxon>
        <taxon>Petrolisthes</taxon>
    </lineage>
</organism>
<dbReference type="AlphaFoldDB" id="A0AAE1EPY6"/>
<gene>
    <name evidence="1" type="ORF">Pcinc_034984</name>
</gene>